<sequence>MRIIFVPSFPFSFMPPGGGVIQVLKTKQYLEMLGARVDFWNPESNYAISRKADIFHIFSSDWPLGQLATMLKRLGYPYVVSTIFYQPSWIKALAHTILSRVPLTQTAWRRILLKQADLFLPNSQVEARQIRRIFGIDYNKFLIVPNAVDADFIGKAPEDFRKEYLPELPLTEPFILSVGLIEKRKNTLVLVKAASKLRIPLVLIGRPNPLEKEYINHVFYEIEKSRERSFIKHITYIEHGPMLANAFAAAHVHALVSFNETPGIVNLEAGLNGANLVVSALPTILEYLGERHAWIVDPNNIESIANGLYKAASAPRNAKNSAKHILENFTWEKVANKTLEGYKKILT</sequence>
<dbReference type="Proteomes" id="UP000183404">
    <property type="component" value="Unassembled WGS sequence"/>
</dbReference>
<protein>
    <submittedName>
        <fullName evidence="4">Glycosyltransferase involved in cell wall bisynthesis</fullName>
    </submittedName>
</protein>
<feature type="domain" description="Glycosyltransferase subfamily 4-like N-terminal" evidence="3">
    <location>
        <begin position="33"/>
        <end position="151"/>
    </location>
</feature>
<gene>
    <name evidence="4" type="ORF">SAMN04244560_01948</name>
</gene>
<dbReference type="GO" id="GO:0016757">
    <property type="term" value="F:glycosyltransferase activity"/>
    <property type="evidence" value="ECO:0007669"/>
    <property type="project" value="InterPro"/>
</dbReference>
<evidence type="ECO:0000259" key="2">
    <source>
        <dbReference type="Pfam" id="PF00534"/>
    </source>
</evidence>
<keyword evidence="1 4" id="KW-0808">Transferase</keyword>
<evidence type="ECO:0000256" key="1">
    <source>
        <dbReference type="ARBA" id="ARBA00022679"/>
    </source>
</evidence>
<accession>A0A1G7SB80</accession>
<dbReference type="Pfam" id="PF00534">
    <property type="entry name" value="Glycos_transf_1"/>
    <property type="match status" value="1"/>
</dbReference>
<evidence type="ECO:0000313" key="5">
    <source>
        <dbReference type="Proteomes" id="UP000183404"/>
    </source>
</evidence>
<dbReference type="RefSeq" id="WP_074592703.1">
    <property type="nucleotide sequence ID" value="NZ_FNBS01000050.1"/>
</dbReference>
<dbReference type="SUPFAM" id="SSF53756">
    <property type="entry name" value="UDP-Glycosyltransferase/glycogen phosphorylase"/>
    <property type="match status" value="1"/>
</dbReference>
<dbReference type="PANTHER" id="PTHR46401">
    <property type="entry name" value="GLYCOSYLTRANSFERASE WBBK-RELATED"/>
    <property type="match status" value="1"/>
</dbReference>
<dbReference type="AlphaFoldDB" id="A0A1G7SB80"/>
<dbReference type="EMBL" id="FNBS01000050">
    <property type="protein sequence ID" value="SDG20278.1"/>
    <property type="molecule type" value="Genomic_DNA"/>
</dbReference>
<dbReference type="Gene3D" id="3.40.50.2000">
    <property type="entry name" value="Glycogen Phosphorylase B"/>
    <property type="match status" value="2"/>
</dbReference>
<dbReference type="InterPro" id="IPR001296">
    <property type="entry name" value="Glyco_trans_1"/>
</dbReference>
<dbReference type="CDD" id="cd03801">
    <property type="entry name" value="GT4_PimA-like"/>
    <property type="match status" value="1"/>
</dbReference>
<evidence type="ECO:0000313" key="4">
    <source>
        <dbReference type="EMBL" id="SDG20278.1"/>
    </source>
</evidence>
<feature type="domain" description="Glycosyl transferase family 1" evidence="2">
    <location>
        <begin position="168"/>
        <end position="317"/>
    </location>
</feature>
<dbReference type="GO" id="GO:0009103">
    <property type="term" value="P:lipopolysaccharide biosynthetic process"/>
    <property type="evidence" value="ECO:0007669"/>
    <property type="project" value="TreeGrafter"/>
</dbReference>
<evidence type="ECO:0000259" key="3">
    <source>
        <dbReference type="Pfam" id="PF13439"/>
    </source>
</evidence>
<organism evidence="4 5">
    <name type="scientific">Thermoanaerobacter thermohydrosulfuricus</name>
    <name type="common">Clostridium thermohydrosulfuricum</name>
    <dbReference type="NCBI Taxonomy" id="1516"/>
    <lineage>
        <taxon>Bacteria</taxon>
        <taxon>Bacillati</taxon>
        <taxon>Bacillota</taxon>
        <taxon>Clostridia</taxon>
        <taxon>Thermoanaerobacterales</taxon>
        <taxon>Thermoanaerobacteraceae</taxon>
        <taxon>Thermoanaerobacter</taxon>
    </lineage>
</organism>
<dbReference type="PANTHER" id="PTHR46401:SF2">
    <property type="entry name" value="GLYCOSYLTRANSFERASE WBBK-RELATED"/>
    <property type="match status" value="1"/>
</dbReference>
<reference evidence="4 5" key="1">
    <citation type="submission" date="2016-10" db="EMBL/GenBank/DDBJ databases">
        <authorList>
            <person name="de Groot N.N."/>
        </authorList>
    </citation>
    <scope>NUCLEOTIDE SEQUENCE [LARGE SCALE GENOMIC DNA]</scope>
    <source>
        <strain evidence="4 5">DSM 569</strain>
    </source>
</reference>
<dbReference type="InterPro" id="IPR028098">
    <property type="entry name" value="Glyco_trans_4-like_N"/>
</dbReference>
<name>A0A1G7SB80_THETY</name>
<proteinExistence type="predicted"/>
<dbReference type="Pfam" id="PF13439">
    <property type="entry name" value="Glyco_transf_4"/>
    <property type="match status" value="1"/>
</dbReference>